<name>A0ABS2R6Y2_9BACI</name>
<comment type="caution">
    <text evidence="1">The sequence shown here is derived from an EMBL/GenBank/DDBJ whole genome shotgun (WGS) entry which is preliminary data.</text>
</comment>
<reference evidence="1 2" key="1">
    <citation type="submission" date="2021-01" db="EMBL/GenBank/DDBJ databases">
        <title>Genomic Encyclopedia of Type Strains, Phase IV (KMG-IV): sequencing the most valuable type-strain genomes for metagenomic binning, comparative biology and taxonomic classification.</title>
        <authorList>
            <person name="Goeker M."/>
        </authorList>
    </citation>
    <scope>NUCLEOTIDE SEQUENCE [LARGE SCALE GENOMIC DNA]</scope>
    <source>
        <strain evidence="1 2">DSM 105453</strain>
    </source>
</reference>
<evidence type="ECO:0000313" key="1">
    <source>
        <dbReference type="EMBL" id="MBM7715364.1"/>
    </source>
</evidence>
<sequence length="80" mass="9011">MLTVDVHITTVEGIKRTEPYGEHNRCDNCGKPLNKAKNIITGGQLCEVEWACCGACHDEMVEKGCAFEELGDMTYRQQKY</sequence>
<dbReference type="EMBL" id="JAFBFH010000014">
    <property type="protein sequence ID" value="MBM7715364.1"/>
    <property type="molecule type" value="Genomic_DNA"/>
</dbReference>
<dbReference type="RefSeq" id="WP_205179361.1">
    <property type="nucleotide sequence ID" value="NZ_JAFBFH010000014.1"/>
</dbReference>
<accession>A0ABS2R6Y2</accession>
<dbReference type="Proteomes" id="UP000823485">
    <property type="component" value="Unassembled WGS sequence"/>
</dbReference>
<organism evidence="1 2">
    <name type="scientific">Siminovitchia thermophila</name>
    <dbReference type="NCBI Taxonomy" id="1245522"/>
    <lineage>
        <taxon>Bacteria</taxon>
        <taxon>Bacillati</taxon>
        <taxon>Bacillota</taxon>
        <taxon>Bacilli</taxon>
        <taxon>Bacillales</taxon>
        <taxon>Bacillaceae</taxon>
        <taxon>Siminovitchia</taxon>
    </lineage>
</organism>
<keyword evidence="2" id="KW-1185">Reference proteome</keyword>
<evidence type="ECO:0000313" key="2">
    <source>
        <dbReference type="Proteomes" id="UP000823485"/>
    </source>
</evidence>
<gene>
    <name evidence="1" type="ORF">JOC94_002351</name>
</gene>
<proteinExistence type="predicted"/>
<protein>
    <submittedName>
        <fullName evidence="1">Uncharacterized protein</fullName>
    </submittedName>
</protein>